<reference evidence="1" key="1">
    <citation type="journal article" date="2014" name="Front. Microbiol.">
        <title>High frequency of phylogenetically diverse reductive dehalogenase-homologous genes in deep subseafloor sedimentary metagenomes.</title>
        <authorList>
            <person name="Kawai M."/>
            <person name="Futagami T."/>
            <person name="Toyoda A."/>
            <person name="Takaki Y."/>
            <person name="Nishi S."/>
            <person name="Hori S."/>
            <person name="Arai W."/>
            <person name="Tsubouchi T."/>
            <person name="Morono Y."/>
            <person name="Uchiyama I."/>
            <person name="Ito T."/>
            <person name="Fujiyama A."/>
            <person name="Inagaki F."/>
            <person name="Takami H."/>
        </authorList>
    </citation>
    <scope>NUCLEOTIDE SEQUENCE</scope>
    <source>
        <strain evidence="1">Expedition CK06-06</strain>
    </source>
</reference>
<evidence type="ECO:0000313" key="1">
    <source>
        <dbReference type="EMBL" id="GAI15069.1"/>
    </source>
</evidence>
<name>X1N8W6_9ZZZZ</name>
<accession>X1N8W6</accession>
<sequence>MKEPKLIGLLIAWGSELWIRPAIKQAITCCDEVLVCIAAHSEKLKRFEDNTYKIATTFSNIKMIPFSKVSTHSQAKASILNTMLRESKHFNADNWLWILDVDEFYPENFFKKIRELITQQEFDQIKVGAKFFLINMRHYLKSSHLKLFK</sequence>
<comment type="caution">
    <text evidence="1">The sequence shown here is derived from an EMBL/GenBank/DDBJ whole genome shotgun (WGS) entry which is preliminary data.</text>
</comment>
<evidence type="ECO:0008006" key="2">
    <source>
        <dbReference type="Google" id="ProtNLM"/>
    </source>
</evidence>
<feature type="non-terminal residue" evidence="1">
    <location>
        <position position="149"/>
    </location>
</feature>
<protein>
    <recommendedName>
        <fullName evidence="2">Glycosyltransferase 2-like domain-containing protein</fullName>
    </recommendedName>
</protein>
<proteinExistence type="predicted"/>
<gene>
    <name evidence="1" type="ORF">S06H3_20573</name>
</gene>
<dbReference type="AlphaFoldDB" id="X1N8W6"/>
<organism evidence="1">
    <name type="scientific">marine sediment metagenome</name>
    <dbReference type="NCBI Taxonomy" id="412755"/>
    <lineage>
        <taxon>unclassified sequences</taxon>
        <taxon>metagenomes</taxon>
        <taxon>ecological metagenomes</taxon>
    </lineage>
</organism>
<dbReference type="InterPro" id="IPR029044">
    <property type="entry name" value="Nucleotide-diphossugar_trans"/>
</dbReference>
<dbReference type="EMBL" id="BARV01010672">
    <property type="protein sequence ID" value="GAI15069.1"/>
    <property type="molecule type" value="Genomic_DNA"/>
</dbReference>
<dbReference type="SUPFAM" id="SSF53448">
    <property type="entry name" value="Nucleotide-diphospho-sugar transferases"/>
    <property type="match status" value="1"/>
</dbReference>